<keyword evidence="2" id="KW-1185">Reference proteome</keyword>
<comment type="caution">
    <text evidence="1">The sequence shown here is derived from an EMBL/GenBank/DDBJ whole genome shotgun (WGS) entry which is preliminary data.</text>
</comment>
<organism evidence="1 2">
    <name type="scientific">Nephila pilipes</name>
    <name type="common">Giant wood spider</name>
    <name type="synonym">Nephila maculata</name>
    <dbReference type="NCBI Taxonomy" id="299642"/>
    <lineage>
        <taxon>Eukaryota</taxon>
        <taxon>Metazoa</taxon>
        <taxon>Ecdysozoa</taxon>
        <taxon>Arthropoda</taxon>
        <taxon>Chelicerata</taxon>
        <taxon>Arachnida</taxon>
        <taxon>Araneae</taxon>
        <taxon>Araneomorphae</taxon>
        <taxon>Entelegynae</taxon>
        <taxon>Araneoidea</taxon>
        <taxon>Nephilidae</taxon>
        <taxon>Nephila</taxon>
    </lineage>
</organism>
<name>A0A8X6MGF1_NEPPI</name>
<gene>
    <name evidence="1" type="ORF">NPIL_411451</name>
</gene>
<dbReference type="AlphaFoldDB" id="A0A8X6MGF1"/>
<dbReference type="Proteomes" id="UP000887013">
    <property type="component" value="Unassembled WGS sequence"/>
</dbReference>
<evidence type="ECO:0000313" key="1">
    <source>
        <dbReference type="EMBL" id="GFS49470.1"/>
    </source>
</evidence>
<evidence type="ECO:0000313" key="2">
    <source>
        <dbReference type="Proteomes" id="UP000887013"/>
    </source>
</evidence>
<sequence>MIHYERIVISKNNKAKFFFKNYGDYKVTDVHLQVNSKKERKKNGFINIPFQAIHLIQSVESRTLFFGCARTAQKKKPEALNYRCRHCSRSMCFALSAD</sequence>
<proteinExistence type="predicted"/>
<protein>
    <submittedName>
        <fullName evidence="1">Uncharacterized protein</fullName>
    </submittedName>
</protein>
<reference evidence="1" key="1">
    <citation type="submission" date="2020-08" db="EMBL/GenBank/DDBJ databases">
        <title>Multicomponent nature underlies the extraordinary mechanical properties of spider dragline silk.</title>
        <authorList>
            <person name="Kono N."/>
            <person name="Nakamura H."/>
            <person name="Mori M."/>
            <person name="Yoshida Y."/>
            <person name="Ohtoshi R."/>
            <person name="Malay A.D."/>
            <person name="Moran D.A.P."/>
            <person name="Tomita M."/>
            <person name="Numata K."/>
            <person name="Arakawa K."/>
        </authorList>
    </citation>
    <scope>NUCLEOTIDE SEQUENCE</scope>
</reference>
<dbReference type="EMBL" id="BMAW01045360">
    <property type="protein sequence ID" value="GFS49470.1"/>
    <property type="molecule type" value="Genomic_DNA"/>
</dbReference>
<accession>A0A8X6MGF1</accession>